<dbReference type="Gene3D" id="3.40.50.1220">
    <property type="entry name" value="TPP-binding domain"/>
    <property type="match status" value="1"/>
</dbReference>
<dbReference type="RefSeq" id="WP_132124976.1">
    <property type="nucleotide sequence ID" value="NZ_SLWS01000014.1"/>
</dbReference>
<evidence type="ECO:0000256" key="1">
    <source>
        <dbReference type="ARBA" id="ARBA00012928"/>
    </source>
</evidence>
<protein>
    <recommendedName>
        <fullName evidence="1">protein acetyllysine N-acetyltransferase</fullName>
        <ecNumber evidence="1">2.3.1.286</ecNumber>
    </recommendedName>
</protein>
<gene>
    <name evidence="6" type="ORF">EV192_114102</name>
</gene>
<dbReference type="PANTHER" id="PTHR11085">
    <property type="entry name" value="NAD-DEPENDENT PROTEIN DEACYLASE SIRTUIN-5, MITOCHONDRIAL-RELATED"/>
    <property type="match status" value="1"/>
</dbReference>
<evidence type="ECO:0000256" key="4">
    <source>
        <dbReference type="PROSITE-ProRule" id="PRU00236"/>
    </source>
</evidence>
<feature type="active site" description="Proton acceptor" evidence="4">
    <location>
        <position position="114"/>
    </location>
</feature>
<evidence type="ECO:0000313" key="6">
    <source>
        <dbReference type="EMBL" id="TCO49732.1"/>
    </source>
</evidence>
<dbReference type="PROSITE" id="PS50305">
    <property type="entry name" value="SIRTUIN"/>
    <property type="match status" value="1"/>
</dbReference>
<dbReference type="AlphaFoldDB" id="A0A4R2IXR6"/>
<accession>A0A4R2IXR6</accession>
<organism evidence="6 7">
    <name type="scientific">Actinocrispum wychmicini</name>
    <dbReference type="NCBI Taxonomy" id="1213861"/>
    <lineage>
        <taxon>Bacteria</taxon>
        <taxon>Bacillati</taxon>
        <taxon>Actinomycetota</taxon>
        <taxon>Actinomycetes</taxon>
        <taxon>Pseudonocardiales</taxon>
        <taxon>Pseudonocardiaceae</taxon>
        <taxon>Actinocrispum</taxon>
    </lineage>
</organism>
<proteinExistence type="predicted"/>
<dbReference type="Pfam" id="PF02146">
    <property type="entry name" value="SIR2"/>
    <property type="match status" value="1"/>
</dbReference>
<dbReference type="Proteomes" id="UP000295680">
    <property type="component" value="Unassembled WGS sequence"/>
</dbReference>
<dbReference type="GO" id="GO:0070403">
    <property type="term" value="F:NAD+ binding"/>
    <property type="evidence" value="ECO:0007669"/>
    <property type="project" value="InterPro"/>
</dbReference>
<evidence type="ECO:0000256" key="2">
    <source>
        <dbReference type="ARBA" id="ARBA00022679"/>
    </source>
</evidence>
<dbReference type="SUPFAM" id="SSF52467">
    <property type="entry name" value="DHS-like NAD/FAD-binding domain"/>
    <property type="match status" value="1"/>
</dbReference>
<dbReference type="InterPro" id="IPR003000">
    <property type="entry name" value="Sirtuin"/>
</dbReference>
<keyword evidence="7" id="KW-1185">Reference proteome</keyword>
<feature type="binding site" evidence="4">
    <location>
        <position position="150"/>
    </location>
    <ligand>
        <name>Zn(2+)</name>
        <dbReference type="ChEBI" id="CHEBI:29105"/>
    </ligand>
</feature>
<dbReference type="InterPro" id="IPR029035">
    <property type="entry name" value="DHS-like_NAD/FAD-binding_dom"/>
</dbReference>
<dbReference type="Gene3D" id="3.30.1600.10">
    <property type="entry name" value="SIR2/SIRT2 'Small Domain"/>
    <property type="match status" value="1"/>
</dbReference>
<dbReference type="InterPro" id="IPR050134">
    <property type="entry name" value="NAD-dep_sirtuin_deacylases"/>
</dbReference>
<feature type="domain" description="Deacetylase sirtuin-type" evidence="5">
    <location>
        <begin position="1"/>
        <end position="244"/>
    </location>
</feature>
<sequence>MDWSGHKRIAVLTGAGISTDSGIPDYRGPDGVWTRNPGEMNTFTLDTFLRDAETRQRFWSTYVDHAAWHAQPNDAHRALAGLAESDRAVRVLTQNIDGLHQKAGLPARKVLELHGSMHSTGCVECRRTGPTAPVLDRVRAGETDPKCPDCGGILKLGVILFGEYLDSDVLARAEKVAEASEVFLAVGTSLQVEPVASLCAVAVTAGARLVIVNRDPTPYDDYATAVIRDPIGVAVPEICAALAE</sequence>
<dbReference type="EMBL" id="SLWS01000014">
    <property type="protein sequence ID" value="TCO49732.1"/>
    <property type="molecule type" value="Genomic_DNA"/>
</dbReference>
<dbReference type="GO" id="GO:0017136">
    <property type="term" value="F:histone deacetylase activity, NAD-dependent"/>
    <property type="evidence" value="ECO:0007669"/>
    <property type="project" value="TreeGrafter"/>
</dbReference>
<dbReference type="CDD" id="cd01407">
    <property type="entry name" value="SIR2-fam"/>
    <property type="match status" value="1"/>
</dbReference>
<keyword evidence="2" id="KW-0808">Transferase</keyword>
<dbReference type="GO" id="GO:0046872">
    <property type="term" value="F:metal ion binding"/>
    <property type="evidence" value="ECO:0007669"/>
    <property type="project" value="UniProtKB-KW"/>
</dbReference>
<keyword evidence="3" id="KW-0520">NAD</keyword>
<comment type="caution">
    <text evidence="6">The sequence shown here is derived from an EMBL/GenBank/DDBJ whole genome shotgun (WGS) entry which is preliminary data.</text>
</comment>
<feature type="binding site" evidence="4">
    <location>
        <position position="122"/>
    </location>
    <ligand>
        <name>Zn(2+)</name>
        <dbReference type="ChEBI" id="CHEBI:29105"/>
    </ligand>
</feature>
<keyword evidence="4" id="KW-0479">Metal-binding</keyword>
<dbReference type="InterPro" id="IPR026590">
    <property type="entry name" value="Ssirtuin_cat_dom"/>
</dbReference>
<keyword evidence="4" id="KW-0862">Zinc</keyword>
<dbReference type="EC" id="2.3.1.286" evidence="1"/>
<feature type="binding site" evidence="4">
    <location>
        <position position="147"/>
    </location>
    <ligand>
        <name>Zn(2+)</name>
        <dbReference type="ChEBI" id="CHEBI:29105"/>
    </ligand>
</feature>
<name>A0A4R2IXR6_9PSEU</name>
<dbReference type="PANTHER" id="PTHR11085:SF4">
    <property type="entry name" value="NAD-DEPENDENT PROTEIN DEACYLASE"/>
    <property type="match status" value="1"/>
</dbReference>
<evidence type="ECO:0000259" key="5">
    <source>
        <dbReference type="PROSITE" id="PS50305"/>
    </source>
</evidence>
<feature type="binding site" evidence="4">
    <location>
        <position position="125"/>
    </location>
    <ligand>
        <name>Zn(2+)</name>
        <dbReference type="ChEBI" id="CHEBI:29105"/>
    </ligand>
</feature>
<dbReference type="InterPro" id="IPR026591">
    <property type="entry name" value="Sirtuin_cat_small_dom_sf"/>
</dbReference>
<dbReference type="OrthoDB" id="9800582at2"/>
<reference evidence="6 7" key="1">
    <citation type="submission" date="2019-03" db="EMBL/GenBank/DDBJ databases">
        <title>Genomic Encyclopedia of Type Strains, Phase IV (KMG-IV): sequencing the most valuable type-strain genomes for metagenomic binning, comparative biology and taxonomic classification.</title>
        <authorList>
            <person name="Goeker M."/>
        </authorList>
    </citation>
    <scope>NUCLEOTIDE SEQUENCE [LARGE SCALE GENOMIC DNA]</scope>
    <source>
        <strain evidence="6 7">DSM 45934</strain>
    </source>
</reference>
<evidence type="ECO:0000256" key="3">
    <source>
        <dbReference type="ARBA" id="ARBA00023027"/>
    </source>
</evidence>
<evidence type="ECO:0000313" key="7">
    <source>
        <dbReference type="Proteomes" id="UP000295680"/>
    </source>
</evidence>